<feature type="compositionally biased region" description="Basic and acidic residues" evidence="1">
    <location>
        <begin position="188"/>
        <end position="203"/>
    </location>
</feature>
<dbReference type="AlphaFoldDB" id="A0AAE0RQ20"/>
<organism evidence="2 3">
    <name type="scientific">Potamilus streckersoni</name>
    <dbReference type="NCBI Taxonomy" id="2493646"/>
    <lineage>
        <taxon>Eukaryota</taxon>
        <taxon>Metazoa</taxon>
        <taxon>Spiralia</taxon>
        <taxon>Lophotrochozoa</taxon>
        <taxon>Mollusca</taxon>
        <taxon>Bivalvia</taxon>
        <taxon>Autobranchia</taxon>
        <taxon>Heteroconchia</taxon>
        <taxon>Palaeoheterodonta</taxon>
        <taxon>Unionida</taxon>
        <taxon>Unionoidea</taxon>
        <taxon>Unionidae</taxon>
        <taxon>Ambleminae</taxon>
        <taxon>Lampsilini</taxon>
        <taxon>Potamilus</taxon>
    </lineage>
</organism>
<gene>
    <name evidence="2" type="ORF">CHS0354_026509</name>
</gene>
<reference evidence="2" key="1">
    <citation type="journal article" date="2021" name="Genome Biol. Evol.">
        <title>A High-Quality Reference Genome for a Parasitic Bivalve with Doubly Uniparental Inheritance (Bivalvia: Unionida).</title>
        <authorList>
            <person name="Smith C.H."/>
        </authorList>
    </citation>
    <scope>NUCLEOTIDE SEQUENCE</scope>
    <source>
        <strain evidence="2">CHS0354</strain>
    </source>
</reference>
<evidence type="ECO:0000313" key="3">
    <source>
        <dbReference type="Proteomes" id="UP001195483"/>
    </source>
</evidence>
<reference evidence="2" key="2">
    <citation type="journal article" date="2021" name="Genome Biol. Evol.">
        <title>Developing a high-quality reference genome for a parasitic bivalve with doubly uniparental inheritance (Bivalvia: Unionida).</title>
        <authorList>
            <person name="Smith C.H."/>
        </authorList>
    </citation>
    <scope>NUCLEOTIDE SEQUENCE</scope>
    <source>
        <strain evidence="2">CHS0354</strain>
        <tissue evidence="2">Mantle</tissue>
    </source>
</reference>
<feature type="compositionally biased region" description="Basic and acidic residues" evidence="1">
    <location>
        <begin position="139"/>
        <end position="181"/>
    </location>
</feature>
<feature type="compositionally biased region" description="Low complexity" evidence="1">
    <location>
        <begin position="206"/>
        <end position="216"/>
    </location>
</feature>
<keyword evidence="3" id="KW-1185">Reference proteome</keyword>
<dbReference type="EMBL" id="JAEAOA010001578">
    <property type="protein sequence ID" value="KAK3577542.1"/>
    <property type="molecule type" value="Genomic_DNA"/>
</dbReference>
<evidence type="ECO:0000313" key="2">
    <source>
        <dbReference type="EMBL" id="KAK3577542.1"/>
    </source>
</evidence>
<dbReference type="Proteomes" id="UP001195483">
    <property type="component" value="Unassembled WGS sequence"/>
</dbReference>
<feature type="region of interest" description="Disordered" evidence="1">
    <location>
        <begin position="133"/>
        <end position="216"/>
    </location>
</feature>
<reference evidence="2" key="3">
    <citation type="submission" date="2023-05" db="EMBL/GenBank/DDBJ databases">
        <authorList>
            <person name="Smith C.H."/>
        </authorList>
    </citation>
    <scope>NUCLEOTIDE SEQUENCE</scope>
    <source>
        <strain evidence="2">CHS0354</strain>
        <tissue evidence="2">Mantle</tissue>
    </source>
</reference>
<comment type="caution">
    <text evidence="2">The sequence shown here is derived from an EMBL/GenBank/DDBJ whole genome shotgun (WGS) entry which is preliminary data.</text>
</comment>
<sequence length="216" mass="24384">MNISSCGPSSADCVSPILLISQTYSLLSMPLHARIVLLWGDHLTWKVSSLCALNKTTFNFTFLRSTPRDNSLIGRSSDQNKLVIRIKGRAVDLSSVGIIIETWLAGVSRAGVPDHKFLVIRDRSKHTCVKWGVKKEKKKKEENTMSESGEKENETEKDESKEVKISETKTEMDTNNEKDTVNDDETETDKTNENDTEMDKMENENTDTNENLTPKE</sequence>
<name>A0AAE0RQ20_9BIVA</name>
<evidence type="ECO:0000256" key="1">
    <source>
        <dbReference type="SAM" id="MobiDB-lite"/>
    </source>
</evidence>
<proteinExistence type="predicted"/>
<accession>A0AAE0RQ20</accession>
<protein>
    <submittedName>
        <fullName evidence="2">Uncharacterized protein</fullName>
    </submittedName>
</protein>